<accession>A0A1E8PLC8</accession>
<dbReference type="InterPro" id="IPR028098">
    <property type="entry name" value="Glyco_trans_4-like_N"/>
</dbReference>
<dbReference type="Pfam" id="PF13579">
    <property type="entry name" value="Glyco_trans_4_4"/>
    <property type="match status" value="1"/>
</dbReference>
<dbReference type="SUPFAM" id="SSF53756">
    <property type="entry name" value="UDP-Glycosyltransferase/glycogen phosphorylase"/>
    <property type="match status" value="1"/>
</dbReference>
<reference evidence="3 4" key="1">
    <citation type="submission" date="2016-10" db="EMBL/GenBank/DDBJ databases">
        <title>Updated version of Genome Assembly of Janthinobacterium lividum ERGS5:01.</title>
        <authorList>
            <person name="Kumar R."/>
            <person name="Acharya V."/>
            <person name="Singh D."/>
        </authorList>
    </citation>
    <scope>NUCLEOTIDE SEQUENCE [LARGE SCALE GENOMIC DNA]</scope>
    <source>
        <strain evidence="3 4">ERGS5:01</strain>
    </source>
</reference>
<feature type="region of interest" description="Disordered" evidence="1">
    <location>
        <begin position="237"/>
        <end position="262"/>
    </location>
</feature>
<dbReference type="Gene3D" id="3.40.50.2000">
    <property type="entry name" value="Glycogen Phosphorylase B"/>
    <property type="match status" value="1"/>
</dbReference>
<keyword evidence="3" id="KW-0808">Transferase</keyword>
<sequence>MAAVMVEIAPKRLLMVAYHFPPLAGGSGILRTLGFARHLPGYGWQPLILSPAPLAYAQRSDRQLKTQLKTKLKTKLDTQLDAQLAQIGTQATVRRTLALDAARHLAIAGRYPRCLALPDRWSSWWLSAVPAGLRMIRQYRPDAIWSTYPIATAHLIAMTLQKLSGLPWIADQRDPMLDDSDPLAPYPPDARLYRMHAWIEQRIAARSAAIVCTTPGAIEAHQRRLPQLRRERFSLIENGHDDDDDEGAEATPLEVPPSQHSQRSDHARFLLLHSGVIYPSERDPQALFEALAKLRHDGVLHARNFQLVLRATGHDAWLASLLETYRIPDLVRLEPLQSHGAALREMLAADGLLLLQAANCNAQIPAKLYEYLRCRRPILALTDLAGDSAAKLRHCGIDTIGQLASSADCARALLRFLALARQGRAPLASATAIAQQSRQARSEALANLLDQISHRRPA</sequence>
<gene>
    <name evidence="3" type="ORF">BA896_022080</name>
</gene>
<name>A0A1E8PLC8_9BURK</name>
<dbReference type="EMBL" id="MAQB02000014">
    <property type="protein sequence ID" value="OFJ46439.1"/>
    <property type="molecule type" value="Genomic_DNA"/>
</dbReference>
<organism evidence="3 4">
    <name type="scientific">Janthinobacterium lividum</name>
    <dbReference type="NCBI Taxonomy" id="29581"/>
    <lineage>
        <taxon>Bacteria</taxon>
        <taxon>Pseudomonadati</taxon>
        <taxon>Pseudomonadota</taxon>
        <taxon>Betaproteobacteria</taxon>
        <taxon>Burkholderiales</taxon>
        <taxon>Oxalobacteraceae</taxon>
        <taxon>Janthinobacterium</taxon>
    </lineage>
</organism>
<evidence type="ECO:0000256" key="1">
    <source>
        <dbReference type="SAM" id="MobiDB-lite"/>
    </source>
</evidence>
<evidence type="ECO:0000313" key="3">
    <source>
        <dbReference type="EMBL" id="OFJ46439.1"/>
    </source>
</evidence>
<feature type="domain" description="Glycosyltransferase subfamily 4-like N-terminal" evidence="2">
    <location>
        <begin position="105"/>
        <end position="239"/>
    </location>
</feature>
<evidence type="ECO:0000259" key="2">
    <source>
        <dbReference type="Pfam" id="PF13579"/>
    </source>
</evidence>
<protein>
    <submittedName>
        <fullName evidence="3">Glycosyltransferase</fullName>
    </submittedName>
</protein>
<comment type="caution">
    <text evidence="3">The sequence shown here is derived from an EMBL/GenBank/DDBJ whole genome shotgun (WGS) entry which is preliminary data.</text>
</comment>
<evidence type="ECO:0000313" key="4">
    <source>
        <dbReference type="Proteomes" id="UP000092634"/>
    </source>
</evidence>
<dbReference type="Proteomes" id="UP000092634">
    <property type="component" value="Unassembled WGS sequence"/>
</dbReference>
<dbReference type="AlphaFoldDB" id="A0A1E8PLC8"/>
<proteinExistence type="predicted"/>
<dbReference type="GO" id="GO:0016757">
    <property type="term" value="F:glycosyltransferase activity"/>
    <property type="evidence" value="ECO:0007669"/>
    <property type="project" value="UniProtKB-ARBA"/>
</dbReference>